<evidence type="ECO:0000313" key="2">
    <source>
        <dbReference type="EMBL" id="GLR16791.1"/>
    </source>
</evidence>
<dbReference type="EMBL" id="BSOH01000007">
    <property type="protein sequence ID" value="GLR16791.1"/>
    <property type="molecule type" value="Genomic_DNA"/>
</dbReference>
<feature type="domain" description="DUF5655" evidence="1">
    <location>
        <begin position="25"/>
        <end position="130"/>
    </location>
</feature>
<organism evidence="2 3">
    <name type="scientific">Portibacter lacus</name>
    <dbReference type="NCBI Taxonomy" id="1099794"/>
    <lineage>
        <taxon>Bacteria</taxon>
        <taxon>Pseudomonadati</taxon>
        <taxon>Bacteroidota</taxon>
        <taxon>Saprospiria</taxon>
        <taxon>Saprospirales</taxon>
        <taxon>Haliscomenobacteraceae</taxon>
        <taxon>Portibacter</taxon>
    </lineage>
</organism>
<dbReference type="Proteomes" id="UP001156666">
    <property type="component" value="Unassembled WGS sequence"/>
</dbReference>
<evidence type="ECO:0000313" key="3">
    <source>
        <dbReference type="Proteomes" id="UP001156666"/>
    </source>
</evidence>
<reference evidence="2" key="2">
    <citation type="submission" date="2023-01" db="EMBL/GenBank/DDBJ databases">
        <title>Draft genome sequence of Portibacter lacus strain NBRC 108769.</title>
        <authorList>
            <person name="Sun Q."/>
            <person name="Mori K."/>
        </authorList>
    </citation>
    <scope>NUCLEOTIDE SEQUENCE</scope>
    <source>
        <strain evidence="2">NBRC 108769</strain>
    </source>
</reference>
<accession>A0AA37SQ11</accession>
<name>A0AA37SQ11_9BACT</name>
<sequence>MWTCPKCERRFKHDNQSHYCTTKSIDDLFEGKPEDLILAFDKILVDVFEFGDISIGASVNTVIFTNKKAFLILRPMSKVLDLKFYYHEPLKSAKFHKVGEYGKKFYHHIRVKDEFEVDDEVIQLLKKGYNHGLK</sequence>
<dbReference type="Pfam" id="PF18899">
    <property type="entry name" value="DUF5655"/>
    <property type="match status" value="1"/>
</dbReference>
<evidence type="ECO:0000259" key="1">
    <source>
        <dbReference type="Pfam" id="PF18899"/>
    </source>
</evidence>
<reference evidence="2" key="1">
    <citation type="journal article" date="2014" name="Int. J. Syst. Evol. Microbiol.">
        <title>Complete genome sequence of Corynebacterium casei LMG S-19264T (=DSM 44701T), isolated from a smear-ripened cheese.</title>
        <authorList>
            <consortium name="US DOE Joint Genome Institute (JGI-PGF)"/>
            <person name="Walter F."/>
            <person name="Albersmeier A."/>
            <person name="Kalinowski J."/>
            <person name="Ruckert C."/>
        </authorList>
    </citation>
    <scope>NUCLEOTIDE SEQUENCE</scope>
    <source>
        <strain evidence="2">NBRC 108769</strain>
    </source>
</reference>
<keyword evidence="3" id="KW-1185">Reference proteome</keyword>
<gene>
    <name evidence="2" type="ORF">GCM10007940_14060</name>
</gene>
<proteinExistence type="predicted"/>
<dbReference type="AlphaFoldDB" id="A0AA37SQ11"/>
<protein>
    <recommendedName>
        <fullName evidence="1">DUF5655 domain-containing protein</fullName>
    </recommendedName>
</protein>
<comment type="caution">
    <text evidence="2">The sequence shown here is derived from an EMBL/GenBank/DDBJ whole genome shotgun (WGS) entry which is preliminary data.</text>
</comment>
<dbReference type="RefSeq" id="WP_235291023.1">
    <property type="nucleotide sequence ID" value="NZ_BSOH01000007.1"/>
</dbReference>
<dbReference type="InterPro" id="IPR043714">
    <property type="entry name" value="DUF5655"/>
</dbReference>